<evidence type="ECO:0000313" key="4">
    <source>
        <dbReference type="WBParaSite" id="SPAL_0000811800.1"/>
    </source>
</evidence>
<feature type="domain" description="ELMO" evidence="2">
    <location>
        <begin position="376"/>
        <end position="563"/>
    </location>
</feature>
<dbReference type="STRING" id="174720.A0A0N5BQF3"/>
<dbReference type="Pfam" id="PF04727">
    <property type="entry name" value="ELMO_CED12"/>
    <property type="match status" value="1"/>
</dbReference>
<protein>
    <submittedName>
        <fullName evidence="4">ELMO domain-containing protein</fullName>
    </submittedName>
</protein>
<evidence type="ECO:0000259" key="2">
    <source>
        <dbReference type="PROSITE" id="PS51335"/>
    </source>
</evidence>
<dbReference type="Pfam" id="PF16457">
    <property type="entry name" value="PH_12"/>
    <property type="match status" value="1"/>
</dbReference>
<dbReference type="InterPro" id="IPR050868">
    <property type="entry name" value="ELMO_domain-containing"/>
</dbReference>
<dbReference type="InterPro" id="IPR011993">
    <property type="entry name" value="PH-like_dom_sf"/>
</dbReference>
<dbReference type="InterPro" id="IPR024574">
    <property type="entry name" value="ELMO_ARM"/>
</dbReference>
<keyword evidence="3" id="KW-1185">Reference proteome</keyword>
<dbReference type="GO" id="GO:0007015">
    <property type="term" value="P:actin filament organization"/>
    <property type="evidence" value="ECO:0007669"/>
    <property type="project" value="TreeGrafter"/>
</dbReference>
<dbReference type="InterPro" id="IPR001849">
    <property type="entry name" value="PH_domain"/>
</dbReference>
<dbReference type="PANTHER" id="PTHR12771:SF56">
    <property type="entry name" value="CED-12"/>
    <property type="match status" value="1"/>
</dbReference>
<dbReference type="GO" id="GO:0048870">
    <property type="term" value="P:cell motility"/>
    <property type="evidence" value="ECO:0007669"/>
    <property type="project" value="TreeGrafter"/>
</dbReference>
<dbReference type="PANTHER" id="PTHR12771">
    <property type="entry name" value="ENGULFMENT AND CELL MOTILITY"/>
    <property type="match status" value="1"/>
</dbReference>
<name>A0A0N5BQF3_STREA</name>
<dbReference type="AlphaFoldDB" id="A0A0N5BQF3"/>
<dbReference type="InterPro" id="IPR006816">
    <property type="entry name" value="ELMO_dom"/>
</dbReference>
<dbReference type="PROSITE" id="PS51335">
    <property type="entry name" value="ELMO"/>
    <property type="match status" value="1"/>
</dbReference>
<comment type="function">
    <text evidence="1">Involved in cytoskeletal rearrangements required for phagocytosis of apoptotic cells and cell motility. Acts in association with DOCK1 and CRK. Was initially proposed to be required in complex with DOCK1 to activate Rac Rho small GTPases. May enhance the guanine nucleotide exchange factor (GEF) activity of DOCK1.</text>
</comment>
<proteinExistence type="predicted"/>
<dbReference type="Proteomes" id="UP000046392">
    <property type="component" value="Unplaced"/>
</dbReference>
<sequence>MIGKGLNPIDIRLPQSVVKGAVKLDPSISNYLVKPFKFPTDPRNLSCYVQYDKSTDTIAEFLKNVTRQLELPEVDDVDSYSLVFEDNGVFVSEERVDMLKQGFILILTASPGNYVQFVEKALETGSEYSQETLKTLQLMERLAKDKVFLEAYEKVSGMEKIILYIKSGKFSQNGISLSSLFNIFLTLMSTLEEQNSDRARAYWYGLTNDFISEVASHISGRTKLESNESLTASLNVIDFILKKCQNSQLCQLQREVPFESLIMHLEKSDKRIPVSILNLMSSLYWVADETLKIEILQILKNNAFRSMVCKLLKRQDSITVDSELTKPLLKLQDIIMSDLSAKALKKPTDVEIEIIRNMESLNPCIFDGNVYHVSPSKSSLTTTTFGVDEDDISTSSFSDVFPTLVIDWSEFTDLVTKTPPGLLVLEAILYFDEKYPQLLRDINTENIVWQETSSWPFPIVSVYLVSIIIDLFSIIPQKPDNSEVISKLCDKFKRSSTLSRDSNETFSKEDKLHLIFFTVESPFHELFALSVRLFRRTWREMHASHEDVIKVLKVVKEQLERSLDCNPLSIKDYDNNLQKYSYYQMQKIWELERFEKDQSELQSDAIRHLTPKLRLEMEKLVKQNRKNEMKKGCVFFKVPKDKTNVKITSLGYWLWKLDRNERFLWYQDVDNDTCLEMDMKKAQKIPVMEITSCIFEESYAEYMLQTYGRKATFKIPSRGIGICINGSKDPDYNMALNNQKVVNIWIDGLNSLLHDKLITAESIVEVKKLADFDVKVRLMYIDRLPEIRECEIGSKLERVVPPPPSDLSWIPTDGNDRVHNF</sequence>
<dbReference type="GO" id="GO:0005886">
    <property type="term" value="C:plasma membrane"/>
    <property type="evidence" value="ECO:0007669"/>
    <property type="project" value="TreeGrafter"/>
</dbReference>
<organism evidence="3 4">
    <name type="scientific">Strongyloides papillosus</name>
    <name type="common">Intestinal threadworm</name>
    <dbReference type="NCBI Taxonomy" id="174720"/>
    <lineage>
        <taxon>Eukaryota</taxon>
        <taxon>Metazoa</taxon>
        <taxon>Ecdysozoa</taxon>
        <taxon>Nematoda</taxon>
        <taxon>Chromadorea</taxon>
        <taxon>Rhabditida</taxon>
        <taxon>Tylenchina</taxon>
        <taxon>Panagrolaimomorpha</taxon>
        <taxon>Strongyloidoidea</taxon>
        <taxon>Strongyloididae</taxon>
        <taxon>Strongyloides</taxon>
    </lineage>
</organism>
<accession>A0A0N5BQF3</accession>
<dbReference type="WBParaSite" id="SPAL_0000811800.1">
    <property type="protein sequence ID" value="SPAL_0000811800.1"/>
    <property type="gene ID" value="SPAL_0000811800"/>
</dbReference>
<evidence type="ECO:0000313" key="3">
    <source>
        <dbReference type="Proteomes" id="UP000046392"/>
    </source>
</evidence>
<reference evidence="4" key="1">
    <citation type="submission" date="2017-02" db="UniProtKB">
        <authorList>
            <consortium name="WormBaseParasite"/>
        </authorList>
    </citation>
    <scope>IDENTIFICATION</scope>
</reference>
<evidence type="ECO:0000256" key="1">
    <source>
        <dbReference type="ARBA" id="ARBA00024863"/>
    </source>
</evidence>
<dbReference type="Gene3D" id="2.30.29.30">
    <property type="entry name" value="Pleckstrin-homology domain (PH domain)/Phosphotyrosine-binding domain (PTB)"/>
    <property type="match status" value="1"/>
</dbReference>
<dbReference type="Pfam" id="PF11841">
    <property type="entry name" value="ELMO_ARM"/>
    <property type="match status" value="1"/>
</dbReference>